<organism evidence="1">
    <name type="scientific">marine sediment metagenome</name>
    <dbReference type="NCBI Taxonomy" id="412755"/>
    <lineage>
        <taxon>unclassified sequences</taxon>
        <taxon>metagenomes</taxon>
        <taxon>ecological metagenomes</taxon>
    </lineage>
</organism>
<protein>
    <submittedName>
        <fullName evidence="1">Uncharacterized protein</fullName>
    </submittedName>
</protein>
<name>A0A0F9HC53_9ZZZZ</name>
<dbReference type="AlphaFoldDB" id="A0A0F9HC53"/>
<proteinExistence type="predicted"/>
<comment type="caution">
    <text evidence="1">The sequence shown here is derived from an EMBL/GenBank/DDBJ whole genome shotgun (WGS) entry which is preliminary data.</text>
</comment>
<reference evidence="1" key="1">
    <citation type="journal article" date="2015" name="Nature">
        <title>Complex archaea that bridge the gap between prokaryotes and eukaryotes.</title>
        <authorList>
            <person name="Spang A."/>
            <person name="Saw J.H."/>
            <person name="Jorgensen S.L."/>
            <person name="Zaremba-Niedzwiedzka K."/>
            <person name="Martijn J."/>
            <person name="Lind A.E."/>
            <person name="van Eijk R."/>
            <person name="Schleper C."/>
            <person name="Guy L."/>
            <person name="Ettema T.J."/>
        </authorList>
    </citation>
    <scope>NUCLEOTIDE SEQUENCE</scope>
</reference>
<accession>A0A0F9HC53</accession>
<sequence>MSKQIRVTVEEKHIKAGRRGQAKDCPIALALNEQYDTEESHVSYKWCFVGPIGDHPYDLSRRAIKFIEDFDNGEKVEPATFVFKKSTR</sequence>
<dbReference type="EMBL" id="LAZR01023226">
    <property type="protein sequence ID" value="KKL79245.1"/>
    <property type="molecule type" value="Genomic_DNA"/>
</dbReference>
<gene>
    <name evidence="1" type="ORF">LCGC14_2016780</name>
</gene>
<evidence type="ECO:0000313" key="1">
    <source>
        <dbReference type="EMBL" id="KKL79245.1"/>
    </source>
</evidence>